<dbReference type="PANTHER" id="PTHR33064">
    <property type="entry name" value="POL PROTEIN"/>
    <property type="match status" value="1"/>
</dbReference>
<keyword evidence="2" id="KW-1185">Reference proteome</keyword>
<dbReference type="Proteomes" id="UP001066276">
    <property type="component" value="Chromosome 4_1"/>
</dbReference>
<dbReference type="PANTHER" id="PTHR33064:SF37">
    <property type="entry name" value="RIBONUCLEASE H"/>
    <property type="match status" value="1"/>
</dbReference>
<organism evidence="1 2">
    <name type="scientific">Pleurodeles waltl</name>
    <name type="common">Iberian ribbed newt</name>
    <dbReference type="NCBI Taxonomy" id="8319"/>
    <lineage>
        <taxon>Eukaryota</taxon>
        <taxon>Metazoa</taxon>
        <taxon>Chordata</taxon>
        <taxon>Craniata</taxon>
        <taxon>Vertebrata</taxon>
        <taxon>Euteleostomi</taxon>
        <taxon>Amphibia</taxon>
        <taxon>Batrachia</taxon>
        <taxon>Caudata</taxon>
        <taxon>Salamandroidea</taxon>
        <taxon>Salamandridae</taxon>
        <taxon>Pleurodelinae</taxon>
        <taxon>Pleurodeles</taxon>
    </lineage>
</organism>
<accession>A0AAV7TFJ5</accession>
<evidence type="ECO:0000313" key="2">
    <source>
        <dbReference type="Proteomes" id="UP001066276"/>
    </source>
</evidence>
<evidence type="ECO:0000313" key="1">
    <source>
        <dbReference type="EMBL" id="KAJ1174623.1"/>
    </source>
</evidence>
<dbReference type="InterPro" id="IPR051320">
    <property type="entry name" value="Viral_Replic_Matur_Polypro"/>
</dbReference>
<dbReference type="SUPFAM" id="SSF56672">
    <property type="entry name" value="DNA/RNA polymerases"/>
    <property type="match status" value="1"/>
</dbReference>
<dbReference type="InterPro" id="IPR043128">
    <property type="entry name" value="Rev_trsase/Diguanyl_cyclase"/>
</dbReference>
<dbReference type="InterPro" id="IPR043502">
    <property type="entry name" value="DNA/RNA_pol_sf"/>
</dbReference>
<name>A0AAV7TFJ5_PLEWA</name>
<comment type="caution">
    <text evidence="1">The sequence shown here is derived from an EMBL/GenBank/DDBJ whole genome shotgun (WGS) entry which is preliminary data.</text>
</comment>
<dbReference type="Gene3D" id="3.30.70.270">
    <property type="match status" value="1"/>
</dbReference>
<gene>
    <name evidence="1" type="ORF">NDU88_006443</name>
</gene>
<dbReference type="AlphaFoldDB" id="A0AAV7TFJ5"/>
<dbReference type="EMBL" id="JANPWB010000007">
    <property type="protein sequence ID" value="KAJ1174623.1"/>
    <property type="molecule type" value="Genomic_DNA"/>
</dbReference>
<sequence>MVSAVSGYMSTEFGGIDENEWIRCNKEDQVLQEVKKYVKEGWPNRRSVTVEVEPYGVVPKQSLVEAIVNAPVPDNREKLLSFTGLCEYYSKFIKDFATKIEPLRELTRKGVQIEDTMQYGEVGCDHQEVVEDRSGEEESMPTCDNDVNDTSVASRVKSNFRARCQPAKFKDFV</sequence>
<proteinExistence type="predicted"/>
<protein>
    <submittedName>
        <fullName evidence="1">Uncharacterized protein</fullName>
    </submittedName>
</protein>
<reference evidence="1" key="1">
    <citation type="journal article" date="2022" name="bioRxiv">
        <title>Sequencing and chromosome-scale assembly of the giantPleurodeles waltlgenome.</title>
        <authorList>
            <person name="Brown T."/>
            <person name="Elewa A."/>
            <person name="Iarovenko S."/>
            <person name="Subramanian E."/>
            <person name="Araus A.J."/>
            <person name="Petzold A."/>
            <person name="Susuki M."/>
            <person name="Suzuki K.-i.T."/>
            <person name="Hayashi T."/>
            <person name="Toyoda A."/>
            <person name="Oliveira C."/>
            <person name="Osipova E."/>
            <person name="Leigh N.D."/>
            <person name="Simon A."/>
            <person name="Yun M.H."/>
        </authorList>
    </citation>
    <scope>NUCLEOTIDE SEQUENCE</scope>
    <source>
        <strain evidence="1">20211129_DDA</strain>
        <tissue evidence="1">Liver</tissue>
    </source>
</reference>